<comment type="caution">
    <text evidence="1">The sequence shown here is derived from an EMBL/GenBank/DDBJ whole genome shotgun (WGS) entry which is preliminary data.</text>
</comment>
<protein>
    <submittedName>
        <fullName evidence="1">Uncharacterized protein</fullName>
    </submittedName>
</protein>
<gene>
    <name evidence="1" type="ORF">GCM10023205_17930</name>
</gene>
<proteinExistence type="predicted"/>
<dbReference type="Proteomes" id="UP001500466">
    <property type="component" value="Unassembled WGS sequence"/>
</dbReference>
<evidence type="ECO:0000313" key="2">
    <source>
        <dbReference type="Proteomes" id="UP001500466"/>
    </source>
</evidence>
<keyword evidence="2" id="KW-1185">Reference proteome</keyword>
<organism evidence="1 2">
    <name type="scientific">Yinghuangia aomiensis</name>
    <dbReference type="NCBI Taxonomy" id="676205"/>
    <lineage>
        <taxon>Bacteria</taxon>
        <taxon>Bacillati</taxon>
        <taxon>Actinomycetota</taxon>
        <taxon>Actinomycetes</taxon>
        <taxon>Kitasatosporales</taxon>
        <taxon>Streptomycetaceae</taxon>
        <taxon>Yinghuangia</taxon>
    </lineage>
</organism>
<dbReference type="EMBL" id="BAABHS010000005">
    <property type="protein sequence ID" value="GAA4956247.1"/>
    <property type="molecule type" value="Genomic_DNA"/>
</dbReference>
<sequence>MSANHSLHPYIDVVDDGLVVATEGERGVMAADEIGRLTADLAATGGWRDGLPQELFTVRWLDHAG</sequence>
<name>A0ABP9GYI3_9ACTN</name>
<reference evidence="2" key="1">
    <citation type="journal article" date="2019" name="Int. J. Syst. Evol. Microbiol.">
        <title>The Global Catalogue of Microorganisms (GCM) 10K type strain sequencing project: providing services to taxonomists for standard genome sequencing and annotation.</title>
        <authorList>
            <consortium name="The Broad Institute Genomics Platform"/>
            <consortium name="The Broad Institute Genome Sequencing Center for Infectious Disease"/>
            <person name="Wu L."/>
            <person name="Ma J."/>
        </authorList>
    </citation>
    <scope>NUCLEOTIDE SEQUENCE [LARGE SCALE GENOMIC DNA]</scope>
    <source>
        <strain evidence="2">JCM 17986</strain>
    </source>
</reference>
<accession>A0ABP9GYI3</accession>
<evidence type="ECO:0000313" key="1">
    <source>
        <dbReference type="EMBL" id="GAA4956247.1"/>
    </source>
</evidence>
<dbReference type="RefSeq" id="WP_345674799.1">
    <property type="nucleotide sequence ID" value="NZ_BAABHS010000005.1"/>
</dbReference>